<organism evidence="3 4">
    <name type="scientific">Mycena albidolilacea</name>
    <dbReference type="NCBI Taxonomy" id="1033008"/>
    <lineage>
        <taxon>Eukaryota</taxon>
        <taxon>Fungi</taxon>
        <taxon>Dikarya</taxon>
        <taxon>Basidiomycota</taxon>
        <taxon>Agaricomycotina</taxon>
        <taxon>Agaricomycetes</taxon>
        <taxon>Agaricomycetidae</taxon>
        <taxon>Agaricales</taxon>
        <taxon>Marasmiineae</taxon>
        <taxon>Mycenaceae</taxon>
        <taxon>Mycena</taxon>
    </lineage>
</organism>
<dbReference type="Proteomes" id="UP001218218">
    <property type="component" value="Unassembled WGS sequence"/>
</dbReference>
<keyword evidence="2" id="KW-1133">Transmembrane helix</keyword>
<feature type="transmembrane region" description="Helical" evidence="2">
    <location>
        <begin position="102"/>
        <end position="121"/>
    </location>
</feature>
<name>A0AAD6ZHU3_9AGAR</name>
<keyword evidence="2" id="KW-0472">Membrane</keyword>
<feature type="transmembrane region" description="Helical" evidence="2">
    <location>
        <begin position="171"/>
        <end position="193"/>
    </location>
</feature>
<feature type="transmembrane region" description="Helical" evidence="2">
    <location>
        <begin position="214"/>
        <end position="243"/>
    </location>
</feature>
<accession>A0AAD6ZHU3</accession>
<evidence type="ECO:0000256" key="1">
    <source>
        <dbReference type="SAM" id="MobiDB-lite"/>
    </source>
</evidence>
<feature type="transmembrane region" description="Helical" evidence="2">
    <location>
        <begin position="49"/>
        <end position="71"/>
    </location>
</feature>
<dbReference type="AlphaFoldDB" id="A0AAD6ZHU3"/>
<feature type="region of interest" description="Disordered" evidence="1">
    <location>
        <begin position="293"/>
        <end position="325"/>
    </location>
</feature>
<evidence type="ECO:0000256" key="2">
    <source>
        <dbReference type="SAM" id="Phobius"/>
    </source>
</evidence>
<protein>
    <submittedName>
        <fullName evidence="3">Uncharacterized protein</fullName>
    </submittedName>
</protein>
<dbReference type="EMBL" id="JARIHO010000049">
    <property type="protein sequence ID" value="KAJ7321888.1"/>
    <property type="molecule type" value="Genomic_DNA"/>
</dbReference>
<keyword evidence="2" id="KW-0812">Transmembrane</keyword>
<keyword evidence="4" id="KW-1185">Reference proteome</keyword>
<proteinExistence type="predicted"/>
<feature type="compositionally biased region" description="Basic and acidic residues" evidence="1">
    <location>
        <begin position="311"/>
        <end position="325"/>
    </location>
</feature>
<feature type="transmembrane region" description="Helical" evidence="2">
    <location>
        <begin position="255"/>
        <end position="272"/>
    </location>
</feature>
<feature type="transmembrane region" description="Helical" evidence="2">
    <location>
        <begin position="18"/>
        <end position="37"/>
    </location>
</feature>
<feature type="compositionally biased region" description="Polar residues" evidence="1">
    <location>
        <begin position="293"/>
        <end position="310"/>
    </location>
</feature>
<feature type="transmembrane region" description="Helical" evidence="2">
    <location>
        <begin position="128"/>
        <end position="151"/>
    </location>
</feature>
<comment type="caution">
    <text evidence="3">The sequence shown here is derived from an EMBL/GenBank/DDBJ whole genome shotgun (WGS) entry which is preliminary data.</text>
</comment>
<gene>
    <name evidence="3" type="ORF">DFH08DRAFT_788493</name>
</gene>
<evidence type="ECO:0000313" key="4">
    <source>
        <dbReference type="Proteomes" id="UP001218218"/>
    </source>
</evidence>
<sequence length="325" mass="35914">MGSPLTDAHSYGLFLESIFYGIFLATCGVCLKTLLFSGDRLKPVRELKWAMLVVVFILFGVATVDAVLQFYQNLHTFQIANGPGAAADDFSDISDPINVVKSAAMCIQTTIADMMLVYRCWIVYSRSWLAISLPGLLVLGNTAVTGVVLYLEITLNQHALLSVKKIKPFGAAFWALTVVINVITTGLIVARIWRINQRTQDLIYRPERRGSRPLTALQHVMRIVVESGLLYTGASLITFISYITNSVAVYVTTDIEIQIIGIAFNLIIIRAAHSPKESYSFTSGSRSLEFRMSNQSTAVPSARANVSITQQDDREDKMSDKPGDF</sequence>
<evidence type="ECO:0000313" key="3">
    <source>
        <dbReference type="EMBL" id="KAJ7321888.1"/>
    </source>
</evidence>
<reference evidence="3" key="1">
    <citation type="submission" date="2023-03" db="EMBL/GenBank/DDBJ databases">
        <title>Massive genome expansion in bonnet fungi (Mycena s.s.) driven by repeated elements and novel gene families across ecological guilds.</title>
        <authorList>
            <consortium name="Lawrence Berkeley National Laboratory"/>
            <person name="Harder C.B."/>
            <person name="Miyauchi S."/>
            <person name="Viragh M."/>
            <person name="Kuo A."/>
            <person name="Thoen E."/>
            <person name="Andreopoulos B."/>
            <person name="Lu D."/>
            <person name="Skrede I."/>
            <person name="Drula E."/>
            <person name="Henrissat B."/>
            <person name="Morin E."/>
            <person name="Kohler A."/>
            <person name="Barry K."/>
            <person name="LaButti K."/>
            <person name="Morin E."/>
            <person name="Salamov A."/>
            <person name="Lipzen A."/>
            <person name="Mereny Z."/>
            <person name="Hegedus B."/>
            <person name="Baldrian P."/>
            <person name="Stursova M."/>
            <person name="Weitz H."/>
            <person name="Taylor A."/>
            <person name="Grigoriev I.V."/>
            <person name="Nagy L.G."/>
            <person name="Martin F."/>
            <person name="Kauserud H."/>
        </authorList>
    </citation>
    <scope>NUCLEOTIDE SEQUENCE</scope>
    <source>
        <strain evidence="3">CBHHK002</strain>
    </source>
</reference>